<comment type="caution">
    <text evidence="9">The sequence shown here is derived from an EMBL/GenBank/DDBJ whole genome shotgun (WGS) entry which is preliminary data.</text>
</comment>
<keyword evidence="10" id="KW-1185">Reference proteome</keyword>
<dbReference type="PANTHER" id="PTHR43289">
    <property type="entry name" value="MITOGEN-ACTIVATED PROTEIN KINASE KINASE KINASE 20-RELATED"/>
    <property type="match status" value="1"/>
</dbReference>
<evidence type="ECO:0000256" key="4">
    <source>
        <dbReference type="ARBA" id="ARBA00022840"/>
    </source>
</evidence>
<name>A0ABW4G3A8_9ACTN</name>
<keyword evidence="7" id="KW-1133">Transmembrane helix</keyword>
<dbReference type="SUPFAM" id="SSF56112">
    <property type="entry name" value="Protein kinase-like (PK-like)"/>
    <property type="match status" value="1"/>
</dbReference>
<feature type="compositionally biased region" description="Low complexity" evidence="6">
    <location>
        <begin position="785"/>
        <end position="795"/>
    </location>
</feature>
<evidence type="ECO:0000256" key="7">
    <source>
        <dbReference type="SAM" id="Phobius"/>
    </source>
</evidence>
<keyword evidence="7" id="KW-0472">Membrane</keyword>
<feature type="transmembrane region" description="Helical" evidence="7">
    <location>
        <begin position="315"/>
        <end position="336"/>
    </location>
</feature>
<feature type="binding site" evidence="5">
    <location>
        <position position="37"/>
    </location>
    <ligand>
        <name>ATP</name>
        <dbReference type="ChEBI" id="CHEBI:30616"/>
    </ligand>
</feature>
<dbReference type="GO" id="GO:0016301">
    <property type="term" value="F:kinase activity"/>
    <property type="evidence" value="ECO:0007669"/>
    <property type="project" value="UniProtKB-KW"/>
</dbReference>
<dbReference type="PROSITE" id="PS50011">
    <property type="entry name" value="PROTEIN_KINASE_DOM"/>
    <property type="match status" value="1"/>
</dbReference>
<feature type="domain" description="Protein kinase" evidence="8">
    <location>
        <begin position="8"/>
        <end position="258"/>
    </location>
</feature>
<reference evidence="10" key="1">
    <citation type="journal article" date="2019" name="Int. J. Syst. Evol. Microbiol.">
        <title>The Global Catalogue of Microorganisms (GCM) 10K type strain sequencing project: providing services to taxonomists for standard genome sequencing and annotation.</title>
        <authorList>
            <consortium name="The Broad Institute Genomics Platform"/>
            <consortium name="The Broad Institute Genome Sequencing Center for Infectious Disease"/>
            <person name="Wu L."/>
            <person name="Ma J."/>
        </authorList>
    </citation>
    <scope>NUCLEOTIDE SEQUENCE [LARGE SCALE GENOMIC DNA]</scope>
    <source>
        <strain evidence="10">CGMCC 1.15399</strain>
    </source>
</reference>
<dbReference type="InterPro" id="IPR008271">
    <property type="entry name" value="Ser/Thr_kinase_AS"/>
</dbReference>
<evidence type="ECO:0000256" key="6">
    <source>
        <dbReference type="SAM" id="MobiDB-lite"/>
    </source>
</evidence>
<keyword evidence="4 5" id="KW-0067">ATP-binding</keyword>
<dbReference type="InterPro" id="IPR011009">
    <property type="entry name" value="Kinase-like_dom_sf"/>
</dbReference>
<dbReference type="CDD" id="cd14014">
    <property type="entry name" value="STKc_PknB_like"/>
    <property type="match status" value="1"/>
</dbReference>
<feature type="region of interest" description="Disordered" evidence="6">
    <location>
        <begin position="347"/>
        <end position="452"/>
    </location>
</feature>
<dbReference type="EMBL" id="JBHUCM010000005">
    <property type="protein sequence ID" value="MFD1536668.1"/>
    <property type="molecule type" value="Genomic_DNA"/>
</dbReference>
<accession>A0ABW4G3A8</accession>
<dbReference type="InterPro" id="IPR000719">
    <property type="entry name" value="Prot_kinase_dom"/>
</dbReference>
<dbReference type="Proteomes" id="UP001597097">
    <property type="component" value="Unassembled WGS sequence"/>
</dbReference>
<organism evidence="9 10">
    <name type="scientific">Nonomuraea guangzhouensis</name>
    <dbReference type="NCBI Taxonomy" id="1291555"/>
    <lineage>
        <taxon>Bacteria</taxon>
        <taxon>Bacillati</taxon>
        <taxon>Actinomycetota</taxon>
        <taxon>Actinomycetes</taxon>
        <taxon>Streptosporangiales</taxon>
        <taxon>Streptosporangiaceae</taxon>
        <taxon>Nonomuraea</taxon>
    </lineage>
</organism>
<evidence type="ECO:0000313" key="9">
    <source>
        <dbReference type="EMBL" id="MFD1536668.1"/>
    </source>
</evidence>
<evidence type="ECO:0000256" key="3">
    <source>
        <dbReference type="ARBA" id="ARBA00022777"/>
    </source>
</evidence>
<evidence type="ECO:0000313" key="10">
    <source>
        <dbReference type="Proteomes" id="UP001597097"/>
    </source>
</evidence>
<dbReference type="Gene3D" id="1.10.510.10">
    <property type="entry name" value="Transferase(Phosphotransferase) domain 1"/>
    <property type="match status" value="1"/>
</dbReference>
<keyword evidence="7" id="KW-0812">Transmembrane</keyword>
<evidence type="ECO:0000256" key="1">
    <source>
        <dbReference type="ARBA" id="ARBA00022679"/>
    </source>
</evidence>
<sequence>MEWNAPGYTEIKQLGAGGSGRVVLAVHDETGVKVAIKYLSQRLLSDPVALARFQSEARLLTTLRDQHIATLWEYIQDGYGAAIVMELVNGVSLRALLREHGTTGPEAALVVLKGSLLGLARAHSHGLVHKDYKPENVIVRDDGVSKLVDFGIAVHQGTASRPEGTPPYMAPELWENAPASPATDVYAATAVFFECLTGHRPYRSTEPSVLGYQHMHAPIPVHDAPEPVRELITRGLAKDPAARPVSADAFVIELEATARAAYGEDWEERGRRRLAALVALLALLLPVPQTPPAEVTTSLAQTVFRSTLRTAKRHSVRLGMGVGLVAVATIAVIVALSSRDRGTTPIDVALVGPSQSQGPAEQAPPATPVAVSQEPPAELPSGGDPSPLAVPSHSPERKTAEPVVATTPPSTPSVTKPAEPTPTKTPKTSKPTPTKTPKTTTPTPVVTVTTPTVTPQPVTSVAGLTLGGLTIDDDNVAGSSLSVLTTGTGPVTATAAWTVAGAPVHSQTLRLTGGRSYDRSLSFTMDERPCGKSVTLTVTTSPAAPGGARTATVNVPPCPTRVTGLRVSLDLAASPGRTAQAQVRVTTSGTAEVPVEAAFALNGDQVGTRSATLSGRTAYSRTFAHAFRSRPCDSTVSVVVRAGNRTATARTRVTCPPSVRKVSIVRASLSPRGAATAVVSVTTGNDQPVRLAVSFSLGGRIAHTETLTLSGQTSYTRTVSFTFDKVPCGTSWLVTAATRPSAAGGGDSSGGTTAACQEDPPKDDDDTDTDEPKNPDTPDTPAPDTPSSDDSGTIG</sequence>
<keyword evidence="1" id="KW-0808">Transferase</keyword>
<keyword evidence="3 9" id="KW-0418">Kinase</keyword>
<feature type="compositionally biased region" description="Low complexity" evidence="6">
    <location>
        <begin position="401"/>
        <end position="452"/>
    </location>
</feature>
<dbReference type="PROSITE" id="PS00107">
    <property type="entry name" value="PROTEIN_KINASE_ATP"/>
    <property type="match status" value="1"/>
</dbReference>
<dbReference type="Pfam" id="PF00069">
    <property type="entry name" value="Pkinase"/>
    <property type="match status" value="1"/>
</dbReference>
<dbReference type="PANTHER" id="PTHR43289:SF34">
    <property type="entry name" value="SERINE_THREONINE-PROTEIN KINASE YBDM-RELATED"/>
    <property type="match status" value="1"/>
</dbReference>
<evidence type="ECO:0000259" key="8">
    <source>
        <dbReference type="PROSITE" id="PS50011"/>
    </source>
</evidence>
<feature type="region of interest" description="Disordered" evidence="6">
    <location>
        <begin position="739"/>
        <end position="795"/>
    </location>
</feature>
<proteinExistence type="predicted"/>
<dbReference type="RefSeq" id="WP_246651306.1">
    <property type="nucleotide sequence ID" value="NZ_JAHKRM010000008.1"/>
</dbReference>
<protein>
    <submittedName>
        <fullName evidence="9">Protein kinase</fullName>
    </submittedName>
</protein>
<evidence type="ECO:0000256" key="2">
    <source>
        <dbReference type="ARBA" id="ARBA00022741"/>
    </source>
</evidence>
<evidence type="ECO:0000256" key="5">
    <source>
        <dbReference type="PROSITE-ProRule" id="PRU10141"/>
    </source>
</evidence>
<dbReference type="PROSITE" id="PS00108">
    <property type="entry name" value="PROTEIN_KINASE_ST"/>
    <property type="match status" value="1"/>
</dbReference>
<keyword evidence="2 5" id="KW-0547">Nucleotide-binding</keyword>
<dbReference type="InterPro" id="IPR017441">
    <property type="entry name" value="Protein_kinase_ATP_BS"/>
</dbReference>
<gene>
    <name evidence="9" type="ORF">ACFSJ0_06470</name>
</gene>